<name>L0D9Q4_SINAD</name>
<organism evidence="2 3">
    <name type="scientific">Singulisphaera acidiphila (strain ATCC BAA-1392 / DSM 18658 / VKM B-2454 / MOB10)</name>
    <dbReference type="NCBI Taxonomy" id="886293"/>
    <lineage>
        <taxon>Bacteria</taxon>
        <taxon>Pseudomonadati</taxon>
        <taxon>Planctomycetota</taxon>
        <taxon>Planctomycetia</taxon>
        <taxon>Isosphaerales</taxon>
        <taxon>Isosphaeraceae</taxon>
        <taxon>Singulisphaera</taxon>
    </lineage>
</organism>
<dbReference type="AlphaFoldDB" id="L0D9Q4"/>
<reference evidence="2 3" key="1">
    <citation type="submission" date="2012-02" db="EMBL/GenBank/DDBJ databases">
        <title>Complete sequence of chromosome of Singulisphaera acidiphila DSM 18658.</title>
        <authorList>
            <consortium name="US DOE Joint Genome Institute (JGI-PGF)"/>
            <person name="Lucas S."/>
            <person name="Copeland A."/>
            <person name="Lapidus A."/>
            <person name="Glavina del Rio T."/>
            <person name="Dalin E."/>
            <person name="Tice H."/>
            <person name="Bruce D."/>
            <person name="Goodwin L."/>
            <person name="Pitluck S."/>
            <person name="Peters L."/>
            <person name="Ovchinnikova G."/>
            <person name="Chertkov O."/>
            <person name="Kyrpides N."/>
            <person name="Mavromatis K."/>
            <person name="Ivanova N."/>
            <person name="Brettin T."/>
            <person name="Detter J.C."/>
            <person name="Han C."/>
            <person name="Larimer F."/>
            <person name="Land M."/>
            <person name="Hauser L."/>
            <person name="Markowitz V."/>
            <person name="Cheng J.-F."/>
            <person name="Hugenholtz P."/>
            <person name="Woyke T."/>
            <person name="Wu D."/>
            <person name="Tindall B."/>
            <person name="Pomrenke H."/>
            <person name="Brambilla E."/>
            <person name="Klenk H.-P."/>
            <person name="Eisen J.A."/>
        </authorList>
    </citation>
    <scope>NUCLEOTIDE SEQUENCE [LARGE SCALE GENOMIC DNA]</scope>
    <source>
        <strain evidence="3">ATCC BAA-1392 / DSM 18658 / VKM B-2454 / MOB10</strain>
    </source>
</reference>
<keyword evidence="3" id="KW-1185">Reference proteome</keyword>
<dbReference type="EMBL" id="CP003364">
    <property type="protein sequence ID" value="AGA25967.1"/>
    <property type="molecule type" value="Genomic_DNA"/>
</dbReference>
<dbReference type="Proteomes" id="UP000010798">
    <property type="component" value="Chromosome"/>
</dbReference>
<accession>L0D9Q4</accession>
<dbReference type="HOGENOM" id="CLU_2755696_0_0_0"/>
<dbReference type="STRING" id="886293.Sinac_1588"/>
<proteinExistence type="predicted"/>
<evidence type="ECO:0000313" key="3">
    <source>
        <dbReference type="Proteomes" id="UP000010798"/>
    </source>
</evidence>
<keyword evidence="1" id="KW-0812">Transmembrane</keyword>
<gene>
    <name evidence="2" type="ordered locus">Sinac_1588</name>
</gene>
<protein>
    <submittedName>
        <fullName evidence="2">Uncharacterized protein</fullName>
    </submittedName>
</protein>
<dbReference type="OrthoDB" id="9903208at2"/>
<dbReference type="RefSeq" id="WP_015245137.1">
    <property type="nucleotide sequence ID" value="NC_019892.1"/>
</dbReference>
<sequence>MLMFAHHVGVELLGREFSPHGVVQHVCVFAALGLILATSAYGTAVLATRLPEFLASRRREAKAVVNDRFA</sequence>
<evidence type="ECO:0000256" key="1">
    <source>
        <dbReference type="SAM" id="Phobius"/>
    </source>
</evidence>
<dbReference type="KEGG" id="saci:Sinac_1588"/>
<keyword evidence="1" id="KW-1133">Transmembrane helix</keyword>
<evidence type="ECO:0000313" key="2">
    <source>
        <dbReference type="EMBL" id="AGA25967.1"/>
    </source>
</evidence>
<keyword evidence="1" id="KW-0472">Membrane</keyword>
<feature type="transmembrane region" description="Helical" evidence="1">
    <location>
        <begin position="22"/>
        <end position="48"/>
    </location>
</feature>